<organism evidence="1 2">
    <name type="scientific">Rotaria magnacalcarata</name>
    <dbReference type="NCBI Taxonomy" id="392030"/>
    <lineage>
        <taxon>Eukaryota</taxon>
        <taxon>Metazoa</taxon>
        <taxon>Spiralia</taxon>
        <taxon>Gnathifera</taxon>
        <taxon>Rotifera</taxon>
        <taxon>Eurotatoria</taxon>
        <taxon>Bdelloidea</taxon>
        <taxon>Philodinida</taxon>
        <taxon>Philodinidae</taxon>
        <taxon>Rotaria</taxon>
    </lineage>
</organism>
<comment type="caution">
    <text evidence="1">The sequence shown here is derived from an EMBL/GenBank/DDBJ whole genome shotgun (WGS) entry which is preliminary data.</text>
</comment>
<proteinExistence type="predicted"/>
<dbReference type="Proteomes" id="UP000663887">
    <property type="component" value="Unassembled WGS sequence"/>
</dbReference>
<evidence type="ECO:0000313" key="2">
    <source>
        <dbReference type="Proteomes" id="UP000663887"/>
    </source>
</evidence>
<reference evidence="1" key="1">
    <citation type="submission" date="2021-02" db="EMBL/GenBank/DDBJ databases">
        <authorList>
            <person name="Nowell W R."/>
        </authorList>
    </citation>
    <scope>NUCLEOTIDE SEQUENCE</scope>
</reference>
<evidence type="ECO:0000313" key="1">
    <source>
        <dbReference type="EMBL" id="CAF2047777.1"/>
    </source>
</evidence>
<dbReference type="EMBL" id="CAJNRG010002478">
    <property type="protein sequence ID" value="CAF2047777.1"/>
    <property type="molecule type" value="Genomic_DNA"/>
</dbReference>
<name>A0A816PH23_9BILA</name>
<accession>A0A816PH23</accession>
<protein>
    <submittedName>
        <fullName evidence="1">Uncharacterized protein</fullName>
    </submittedName>
</protein>
<dbReference type="AlphaFoldDB" id="A0A816PH23"/>
<gene>
    <name evidence="1" type="ORF">XDN619_LOCUS7936</name>
</gene>
<sequence length="70" mass="8303">MASNNDYKFAVKTTINKLKDDLQNYERLADKRVKLSTDMNVFELTARKQEVEKRKTIRNTLEDEYDTSNN</sequence>